<evidence type="ECO:0000313" key="2">
    <source>
        <dbReference type="EMBL" id="GBG08996.1"/>
    </source>
</evidence>
<keyword evidence="3" id="KW-1185">Reference proteome</keyword>
<name>A0A2R5EQL0_9BACL</name>
<gene>
    <name evidence="2" type="ORF">PAT3040_03616</name>
</gene>
<dbReference type="AlphaFoldDB" id="A0A2R5EQL0"/>
<keyword evidence="2" id="KW-0167">Capsid protein</keyword>
<feature type="compositionally biased region" description="Low complexity" evidence="1">
    <location>
        <begin position="115"/>
        <end position="130"/>
    </location>
</feature>
<dbReference type="InterPro" id="IPR012347">
    <property type="entry name" value="Ferritin-like"/>
</dbReference>
<reference evidence="2 3" key="1">
    <citation type="submission" date="2017-08" db="EMBL/GenBank/DDBJ databases">
        <title>Substantial Increase in Enzyme Production by Combined Drug-Resistance Mutations in Paenibacillus agaridevorans.</title>
        <authorList>
            <person name="Tanaka Y."/>
            <person name="Funane K."/>
            <person name="Hosaka T."/>
            <person name="Shiwa Y."/>
            <person name="Fujita N."/>
            <person name="Miyazaki T."/>
            <person name="Yoshikawa H."/>
            <person name="Murakami K."/>
            <person name="Kasahara K."/>
            <person name="Inaoka T."/>
            <person name="Hiraga Y."/>
            <person name="Ochi K."/>
        </authorList>
    </citation>
    <scope>NUCLEOTIDE SEQUENCE [LARGE SCALE GENOMIC DNA]</scope>
    <source>
        <strain evidence="2 3">T-3040</strain>
    </source>
</reference>
<sequence length="130" mass="14704">MNHQANKQLLSEEDLASTVLSDLKRVVREYATAATESTCPDMRQLFTKLLNNTLNAQGQLFTAMQQANMYNTASPALRQELDKQAQQYKQTQQQTKQFLQQNLGGQQQSMYVPAGGQQQGSQSQHQSYFN</sequence>
<accession>A0A2R5EQL0</accession>
<dbReference type="InterPro" id="IPR012851">
    <property type="entry name" value="Spore_coat_CotF-like"/>
</dbReference>
<proteinExistence type="predicted"/>
<dbReference type="Gene3D" id="1.20.1260.10">
    <property type="match status" value="1"/>
</dbReference>
<dbReference type="Proteomes" id="UP000245202">
    <property type="component" value="Unassembled WGS sequence"/>
</dbReference>
<evidence type="ECO:0000313" key="3">
    <source>
        <dbReference type="Proteomes" id="UP000245202"/>
    </source>
</evidence>
<feature type="compositionally biased region" description="Low complexity" evidence="1">
    <location>
        <begin position="84"/>
        <end position="102"/>
    </location>
</feature>
<evidence type="ECO:0000256" key="1">
    <source>
        <dbReference type="SAM" id="MobiDB-lite"/>
    </source>
</evidence>
<feature type="region of interest" description="Disordered" evidence="1">
    <location>
        <begin position="83"/>
        <end position="102"/>
    </location>
</feature>
<keyword evidence="2" id="KW-0946">Virion</keyword>
<dbReference type="RefSeq" id="WP_108993828.1">
    <property type="nucleotide sequence ID" value="NZ_BDQX01000187.1"/>
</dbReference>
<protein>
    <submittedName>
        <fullName evidence="2">Putative coat protein F</fullName>
    </submittedName>
</protein>
<dbReference type="EMBL" id="BDQX01000187">
    <property type="protein sequence ID" value="GBG08996.1"/>
    <property type="molecule type" value="Genomic_DNA"/>
</dbReference>
<feature type="region of interest" description="Disordered" evidence="1">
    <location>
        <begin position="109"/>
        <end position="130"/>
    </location>
</feature>
<comment type="caution">
    <text evidence="2">The sequence shown here is derived from an EMBL/GenBank/DDBJ whole genome shotgun (WGS) entry which is preliminary data.</text>
</comment>
<dbReference type="Pfam" id="PF07875">
    <property type="entry name" value="Coat_F"/>
    <property type="match status" value="1"/>
</dbReference>
<organism evidence="2 3">
    <name type="scientific">Paenibacillus agaridevorans</name>
    <dbReference type="NCBI Taxonomy" id="171404"/>
    <lineage>
        <taxon>Bacteria</taxon>
        <taxon>Bacillati</taxon>
        <taxon>Bacillota</taxon>
        <taxon>Bacilli</taxon>
        <taxon>Bacillales</taxon>
        <taxon>Paenibacillaceae</taxon>
        <taxon>Paenibacillus</taxon>
    </lineage>
</organism>